<dbReference type="PANTHER" id="PTHR21649">
    <property type="entry name" value="CHLOROPHYLL A/B BINDING PROTEIN"/>
    <property type="match status" value="1"/>
</dbReference>
<keyword evidence="4" id="KW-0150">Chloroplast</keyword>
<evidence type="ECO:0000256" key="1">
    <source>
        <dbReference type="ARBA" id="ARBA00004022"/>
    </source>
</evidence>
<comment type="subunit">
    <text evidence="8">The LHC complex of chromophytic algae is composed of fucoxanthin, chlorophyll A and C bound non-covalently by fucoxanthin chlorophyll proteins (FCPs). The ratio of the pigments in LHC; fucoxanthin: chlorophyll C: chlorophyll A; (0.6-1): (0.1-0.3): (1).</text>
</comment>
<feature type="binding site" evidence="9">
    <location>
        <position position="174"/>
    </location>
    <ligand>
        <name>chlorophyll a</name>
        <dbReference type="ChEBI" id="CHEBI:58416"/>
        <label>1</label>
    </ligand>
</feature>
<proteinExistence type="inferred from homology"/>
<organism evidence="10">
    <name type="scientific">Phaeodactylum tricornutum</name>
    <name type="common">Diatom</name>
    <dbReference type="NCBI Taxonomy" id="2850"/>
    <lineage>
        <taxon>Eukaryota</taxon>
        <taxon>Sar</taxon>
        <taxon>Stramenopiles</taxon>
        <taxon>Ochrophyta</taxon>
        <taxon>Bacillariophyta</taxon>
        <taxon>Bacillariophyceae</taxon>
        <taxon>Bacillariophycidae</taxon>
        <taxon>Naviculales</taxon>
        <taxon>Phaeodactylaceae</taxon>
        <taxon>Phaeodactylum</taxon>
    </lineage>
</organism>
<evidence type="ECO:0000256" key="7">
    <source>
        <dbReference type="ARBA" id="ARBA00023243"/>
    </source>
</evidence>
<evidence type="ECO:0008006" key="11">
    <source>
        <dbReference type="Google" id="ProtNLM"/>
    </source>
</evidence>
<evidence type="ECO:0000256" key="2">
    <source>
        <dbReference type="ARBA" id="ARBA00004229"/>
    </source>
</evidence>
<dbReference type="AlphaFoldDB" id="A0A8J9TFJ8"/>
<feature type="binding site" evidence="9">
    <location>
        <position position="63"/>
    </location>
    <ligand>
        <name>chlorophyll a</name>
        <dbReference type="ChEBI" id="CHEBI:58416"/>
        <label>1</label>
    </ligand>
</feature>
<protein>
    <recommendedName>
        <fullName evidence="11">Chlorophyll a-b binding protein, chloroplastic</fullName>
    </recommendedName>
</protein>
<evidence type="ECO:0000256" key="8">
    <source>
        <dbReference type="ARBA" id="ARBA00044011"/>
    </source>
</evidence>
<feature type="non-terminal residue" evidence="10">
    <location>
        <position position="199"/>
    </location>
</feature>
<dbReference type="GO" id="GO:0009507">
    <property type="term" value="C:chloroplast"/>
    <property type="evidence" value="ECO:0007669"/>
    <property type="project" value="UniProtKB-SubCell"/>
</dbReference>
<keyword evidence="9" id="KW-0157">Chromophore</keyword>
<reference evidence="10" key="1">
    <citation type="submission" date="2022-02" db="EMBL/GenBank/DDBJ databases">
        <authorList>
            <person name="Giguere J D."/>
        </authorList>
    </citation>
    <scope>NUCLEOTIDE SEQUENCE</scope>
    <source>
        <strain evidence="10">CCAP 1055/1</strain>
    </source>
</reference>
<feature type="binding site" evidence="9">
    <location>
        <position position="60"/>
    </location>
    <ligand>
        <name>chlorophyll a</name>
        <dbReference type="ChEBI" id="CHEBI:58416"/>
        <label>1</label>
    </ligand>
</feature>
<comment type="subcellular location">
    <subcellularLocation>
        <location evidence="2">Plastid</location>
        <location evidence="2">Chloroplast</location>
    </subcellularLocation>
</comment>
<accession>A0A8J9TFJ8</accession>
<evidence type="ECO:0000256" key="5">
    <source>
        <dbReference type="ARBA" id="ARBA00022531"/>
    </source>
</evidence>
<dbReference type="Gene3D" id="1.10.3460.10">
    <property type="entry name" value="Chlorophyll a/b binding protein domain"/>
    <property type="match status" value="1"/>
</dbReference>
<feature type="non-terminal residue" evidence="10">
    <location>
        <position position="1"/>
    </location>
</feature>
<keyword evidence="5" id="KW-0602">Photosynthesis</keyword>
<comment type="function">
    <text evidence="1">The light-harvesting complex (LHC) functions as a light receptor, it captures and delivers excitation energy to photosystems with which it is closely associated. Energy is transferred from the carotenoid and chlorophyll C (or B) to chlorophyll A and the photosynthetic reaction centers where it is used to synthesize ATP and reducing power.</text>
</comment>
<feature type="binding site" evidence="9">
    <location>
        <position position="29"/>
    </location>
    <ligand>
        <name>chlorophyll a</name>
        <dbReference type="ChEBI" id="CHEBI:58416"/>
        <label>1</label>
    </ligand>
</feature>
<dbReference type="Proteomes" id="UP000836788">
    <property type="component" value="Chromosome 7"/>
</dbReference>
<evidence type="ECO:0000256" key="4">
    <source>
        <dbReference type="ARBA" id="ARBA00022528"/>
    </source>
</evidence>
<dbReference type="SUPFAM" id="SSF103511">
    <property type="entry name" value="Chlorophyll a-b binding protein"/>
    <property type="match status" value="1"/>
</dbReference>
<dbReference type="GO" id="GO:0030076">
    <property type="term" value="C:light-harvesting complex"/>
    <property type="evidence" value="ECO:0007669"/>
    <property type="project" value="UniProtKB-KW"/>
</dbReference>
<evidence type="ECO:0000256" key="6">
    <source>
        <dbReference type="ARBA" id="ARBA00022640"/>
    </source>
</evidence>
<evidence type="ECO:0000256" key="9">
    <source>
        <dbReference type="PIRSR" id="PIRSR601344-1"/>
    </source>
</evidence>
<evidence type="ECO:0000313" key="10">
    <source>
        <dbReference type="EMBL" id="CAG9293230.1"/>
    </source>
</evidence>
<dbReference type="EMBL" id="OU594948">
    <property type="protein sequence ID" value="CAG9293230.1"/>
    <property type="molecule type" value="Genomic_DNA"/>
</dbReference>
<evidence type="ECO:0000256" key="3">
    <source>
        <dbReference type="ARBA" id="ARBA00005933"/>
    </source>
</evidence>
<dbReference type="GO" id="GO:0009765">
    <property type="term" value="P:photosynthesis, light harvesting"/>
    <property type="evidence" value="ECO:0007669"/>
    <property type="project" value="InterPro"/>
</dbReference>
<dbReference type="GO" id="GO:0016168">
    <property type="term" value="F:chlorophyll binding"/>
    <property type="evidence" value="ECO:0007669"/>
    <property type="project" value="UniProtKB-KW"/>
</dbReference>
<feature type="binding site" description="axial binding residue" evidence="9">
    <location>
        <position position="65"/>
    </location>
    <ligand>
        <name>chlorophyll b</name>
        <dbReference type="ChEBI" id="CHEBI:61721"/>
        <label>1</label>
    </ligand>
    <ligandPart>
        <name>Mg</name>
        <dbReference type="ChEBI" id="CHEBI:25107"/>
    </ligandPart>
</feature>
<dbReference type="GO" id="GO:0016020">
    <property type="term" value="C:membrane"/>
    <property type="evidence" value="ECO:0007669"/>
    <property type="project" value="InterPro"/>
</dbReference>
<keyword evidence="7" id="KW-0437">Light-harvesting polypeptide</keyword>
<comment type="similarity">
    <text evidence="3">Belongs to the fucoxanthin chlorophyll protein family.</text>
</comment>
<feature type="binding site" evidence="9">
    <location>
        <position position="186"/>
    </location>
    <ligand>
        <name>chlorophyll a</name>
        <dbReference type="ChEBI" id="CHEBI:58416"/>
        <label>1</label>
    </ligand>
</feature>
<gene>
    <name evidence="10" type="ORF">PTTT1_LOCUS50880</name>
</gene>
<keyword evidence="6" id="KW-0934">Plastid</keyword>
<name>A0A8J9TFJ8_PHATR</name>
<keyword evidence="9" id="KW-0148">Chlorophyll</keyword>
<dbReference type="InterPro" id="IPR022796">
    <property type="entry name" value="Chloroa_b-bind"/>
</dbReference>
<sequence>SIAIPYEGAPALLDGSLVGDVGFDPCFLSTKADTVAAPYFNGIFNNEVSIDGLTWYREAELMHGRICMIAVVGFIAPGFGTFEGNAWTGADAFSNTNPLEALGAAPSASIFQIFAFMAALEFRRINIIFQQGNNYQPGDSQRWGQGDGRWNPLGLNYSPEEYEEKQLQEVKHARLAMVGLLGLLFQANASGVNVIDQLS</sequence>
<feature type="binding site" evidence="9">
    <location>
        <position position="169"/>
    </location>
    <ligand>
        <name>chlorophyll a</name>
        <dbReference type="ChEBI" id="CHEBI:58416"/>
        <label>1</label>
    </ligand>
</feature>
<dbReference type="Pfam" id="PF00504">
    <property type="entry name" value="Chloroa_b-bind"/>
    <property type="match status" value="1"/>
</dbReference>
<dbReference type="InterPro" id="IPR001344">
    <property type="entry name" value="Chloro_AB-bd_pln"/>
</dbReference>